<reference evidence="12" key="1">
    <citation type="submission" date="2022-11" db="EMBL/GenBank/DDBJ databases">
        <authorList>
            <person name="Morgan W.R."/>
            <person name="Tartar A."/>
        </authorList>
    </citation>
    <scope>NUCLEOTIDE SEQUENCE</scope>
    <source>
        <strain evidence="12">ARSEF 373</strain>
    </source>
</reference>
<keyword evidence="4" id="KW-0597">Phosphoprotein</keyword>
<comment type="similarity">
    <text evidence="2">Belongs to the eukaryotic RPA43 RNA polymerase subunit family.</text>
</comment>
<comment type="subcellular location">
    <subcellularLocation>
        <location evidence="1">Nucleus</location>
        <location evidence="1">Nucleolus</location>
    </subcellularLocation>
</comment>
<dbReference type="GO" id="GO:0006352">
    <property type="term" value="P:DNA-templated transcription initiation"/>
    <property type="evidence" value="ECO:0007669"/>
    <property type="project" value="InterPro"/>
</dbReference>
<evidence type="ECO:0000256" key="5">
    <source>
        <dbReference type="ARBA" id="ARBA00023163"/>
    </source>
</evidence>
<feature type="domain" description="RPA43 OB" evidence="11">
    <location>
        <begin position="85"/>
        <end position="166"/>
    </location>
</feature>
<dbReference type="InterPro" id="IPR045113">
    <property type="entry name" value="Rpb7-like"/>
</dbReference>
<evidence type="ECO:0000256" key="4">
    <source>
        <dbReference type="ARBA" id="ARBA00022553"/>
    </source>
</evidence>
<keyword evidence="3" id="KW-0240">DNA-directed RNA polymerase</keyword>
<sequence length="276" mass="30152">MASVESPFVLCRVRHNVSLSPCHVAQPKLGIEQELTGTLMRHSDKLNGVVLSYSNVRLDQPHGHIMNEMPYIHCKVIADALVFQPREGMTLKATVNKIGSNHIGMLFAGVFNGSVAASELPKGFVHNYHDEAWVGADGSSISVSDSVEVRVLKVHVAGGMIAIEATMRPKSEKPAKRAVAKSSPAKSRQTLAAAAAKTASSAKKRKQPEPTPAPATEKKSKKTKEEKPAKEKKQRQKATEEPVKSRETKPKKQKEVKTEPKEAKKEAKKSKKAKKE</sequence>
<evidence type="ECO:0000259" key="11">
    <source>
        <dbReference type="Pfam" id="PF17875"/>
    </source>
</evidence>
<name>A0AAV2Z7X6_9STRA</name>
<evidence type="ECO:0000256" key="1">
    <source>
        <dbReference type="ARBA" id="ARBA00004604"/>
    </source>
</evidence>
<feature type="compositionally biased region" description="Basic and acidic residues" evidence="10">
    <location>
        <begin position="223"/>
        <end position="265"/>
    </location>
</feature>
<protein>
    <recommendedName>
        <fullName evidence="7">DNA-directed RNA polymerase I subunit RPA43</fullName>
    </recommendedName>
    <alternativeName>
        <fullName evidence="9">DNA-directed RNA polymerase I subunit F</fullName>
    </alternativeName>
    <alternativeName>
        <fullName evidence="8">Twist neighbor protein</fullName>
    </alternativeName>
</protein>
<comment type="caution">
    <text evidence="12">The sequence shown here is derived from an EMBL/GenBank/DDBJ whole genome shotgun (WGS) entry which is preliminary data.</text>
</comment>
<evidence type="ECO:0000313" key="13">
    <source>
        <dbReference type="Proteomes" id="UP001146120"/>
    </source>
</evidence>
<feature type="compositionally biased region" description="Basic residues" evidence="10">
    <location>
        <begin position="266"/>
        <end position="276"/>
    </location>
</feature>
<keyword evidence="5" id="KW-0804">Transcription</keyword>
<proteinExistence type="inferred from homology"/>
<gene>
    <name evidence="12" type="ORF">N0F65_010152</name>
</gene>
<dbReference type="InterPro" id="IPR041178">
    <property type="entry name" value="RPA43_OB"/>
</dbReference>
<evidence type="ECO:0000256" key="7">
    <source>
        <dbReference type="ARBA" id="ARBA00073455"/>
    </source>
</evidence>
<reference evidence="12" key="2">
    <citation type="journal article" date="2023" name="Microbiol Resour">
        <title>Decontamination and Annotation of the Draft Genome Sequence of the Oomycete Lagenidium giganteum ARSEF 373.</title>
        <authorList>
            <person name="Morgan W.R."/>
            <person name="Tartar A."/>
        </authorList>
    </citation>
    <scope>NUCLEOTIDE SEQUENCE</scope>
    <source>
        <strain evidence="12">ARSEF 373</strain>
    </source>
</reference>
<evidence type="ECO:0000256" key="8">
    <source>
        <dbReference type="ARBA" id="ARBA00080323"/>
    </source>
</evidence>
<dbReference type="EMBL" id="DAKRPA010000042">
    <property type="protein sequence ID" value="DBA01742.1"/>
    <property type="molecule type" value="Genomic_DNA"/>
</dbReference>
<dbReference type="Proteomes" id="UP001146120">
    <property type="component" value="Unassembled WGS sequence"/>
</dbReference>
<dbReference type="Pfam" id="PF17875">
    <property type="entry name" value="RPA43_OB"/>
    <property type="match status" value="1"/>
</dbReference>
<dbReference type="GO" id="GO:0006362">
    <property type="term" value="P:transcription elongation by RNA polymerase I"/>
    <property type="evidence" value="ECO:0007669"/>
    <property type="project" value="TreeGrafter"/>
</dbReference>
<dbReference type="SUPFAM" id="SSF50249">
    <property type="entry name" value="Nucleic acid-binding proteins"/>
    <property type="match status" value="1"/>
</dbReference>
<evidence type="ECO:0000313" key="12">
    <source>
        <dbReference type="EMBL" id="DBA01742.1"/>
    </source>
</evidence>
<evidence type="ECO:0000256" key="10">
    <source>
        <dbReference type="SAM" id="MobiDB-lite"/>
    </source>
</evidence>
<dbReference type="Gene3D" id="3.30.1490.120">
    <property type="entry name" value="RNA polymerase Rpb7-like, N-terminal domain"/>
    <property type="match status" value="1"/>
</dbReference>
<evidence type="ECO:0000256" key="6">
    <source>
        <dbReference type="ARBA" id="ARBA00023242"/>
    </source>
</evidence>
<dbReference type="FunFam" id="3.30.1490.120:FF:000003">
    <property type="entry name" value="DNA-directed RNA polymerase I subunit RPA43"/>
    <property type="match status" value="1"/>
</dbReference>
<dbReference type="PANTHER" id="PTHR12709:SF5">
    <property type="entry name" value="DNA-DIRECTED RNA POLYMERASE I SUBUNIT RPA43"/>
    <property type="match status" value="1"/>
</dbReference>
<dbReference type="InterPro" id="IPR041901">
    <property type="entry name" value="RNAP_I_Rpa43_N"/>
</dbReference>
<accession>A0AAV2Z7X6</accession>
<dbReference type="PANTHER" id="PTHR12709">
    <property type="entry name" value="DNA-DIRECTED RNA POLYMERASE II, III"/>
    <property type="match status" value="1"/>
</dbReference>
<feature type="region of interest" description="Disordered" evidence="10">
    <location>
        <begin position="168"/>
        <end position="276"/>
    </location>
</feature>
<dbReference type="AlphaFoldDB" id="A0AAV2Z7X6"/>
<evidence type="ECO:0000256" key="2">
    <source>
        <dbReference type="ARBA" id="ARBA00005930"/>
    </source>
</evidence>
<dbReference type="Gene3D" id="2.40.50.1060">
    <property type="match status" value="1"/>
</dbReference>
<dbReference type="InterPro" id="IPR012340">
    <property type="entry name" value="NA-bd_OB-fold"/>
</dbReference>
<dbReference type="InterPro" id="IPR036898">
    <property type="entry name" value="RNA_pol_Rpb7-like_N_sf"/>
</dbReference>
<keyword evidence="13" id="KW-1185">Reference proteome</keyword>
<evidence type="ECO:0000256" key="3">
    <source>
        <dbReference type="ARBA" id="ARBA00022478"/>
    </source>
</evidence>
<dbReference type="CDD" id="cd04328">
    <property type="entry name" value="RNAP_I_Rpa43_N"/>
    <property type="match status" value="1"/>
</dbReference>
<evidence type="ECO:0000256" key="9">
    <source>
        <dbReference type="ARBA" id="ARBA00083123"/>
    </source>
</evidence>
<organism evidence="12 13">
    <name type="scientific">Lagenidium giganteum</name>
    <dbReference type="NCBI Taxonomy" id="4803"/>
    <lineage>
        <taxon>Eukaryota</taxon>
        <taxon>Sar</taxon>
        <taxon>Stramenopiles</taxon>
        <taxon>Oomycota</taxon>
        <taxon>Peronosporomycetes</taxon>
        <taxon>Pythiales</taxon>
        <taxon>Pythiaceae</taxon>
    </lineage>
</organism>
<dbReference type="GO" id="GO:0005736">
    <property type="term" value="C:RNA polymerase I complex"/>
    <property type="evidence" value="ECO:0007669"/>
    <property type="project" value="TreeGrafter"/>
</dbReference>
<keyword evidence="6" id="KW-0539">Nucleus</keyword>
<feature type="compositionally biased region" description="Low complexity" evidence="10">
    <location>
        <begin position="185"/>
        <end position="201"/>
    </location>
</feature>